<keyword evidence="3" id="KW-0472">Membrane</keyword>
<keyword evidence="3" id="KW-0812">Transmembrane</keyword>
<dbReference type="PROSITE" id="PS50038">
    <property type="entry name" value="FZ"/>
    <property type="match status" value="1"/>
</dbReference>
<evidence type="ECO:0000256" key="3">
    <source>
        <dbReference type="SAM" id="Phobius"/>
    </source>
</evidence>
<keyword evidence="6" id="KW-1185">Reference proteome</keyword>
<dbReference type="EMBL" id="CAXAMM010041513">
    <property type="protein sequence ID" value="CAK9099792.1"/>
    <property type="molecule type" value="Genomic_DNA"/>
</dbReference>
<gene>
    <name evidence="5" type="ORF">SCF082_LOCUS46724</name>
</gene>
<feature type="transmembrane region" description="Helical" evidence="3">
    <location>
        <begin position="578"/>
        <end position="604"/>
    </location>
</feature>
<accession>A0ABP0RGR3</accession>
<dbReference type="InterPro" id="IPR020067">
    <property type="entry name" value="Frizzled_dom"/>
</dbReference>
<feature type="transmembrane region" description="Helical" evidence="3">
    <location>
        <begin position="369"/>
        <end position="390"/>
    </location>
</feature>
<comment type="caution">
    <text evidence="5">The sequence shown here is derived from an EMBL/GenBank/DDBJ whole genome shotgun (WGS) entry which is preliminary data.</text>
</comment>
<reference evidence="5 6" key="1">
    <citation type="submission" date="2024-02" db="EMBL/GenBank/DDBJ databases">
        <authorList>
            <person name="Chen Y."/>
            <person name="Shah S."/>
            <person name="Dougan E. K."/>
            <person name="Thang M."/>
            <person name="Chan C."/>
        </authorList>
    </citation>
    <scope>NUCLEOTIDE SEQUENCE [LARGE SCALE GENOMIC DNA]</scope>
</reference>
<evidence type="ECO:0000313" key="6">
    <source>
        <dbReference type="Proteomes" id="UP001642464"/>
    </source>
</evidence>
<feature type="transmembrane region" description="Helical" evidence="3">
    <location>
        <begin position="525"/>
        <end position="547"/>
    </location>
</feature>
<evidence type="ECO:0000256" key="2">
    <source>
        <dbReference type="SAM" id="MobiDB-lite"/>
    </source>
</evidence>
<sequence length="716" mass="78095">MKRRDGNANGEGQFKSAAVELESRRCYAWVAQKQRHGGSTSQENPGGKAREAAKVAVSDEASDEAKKMKRFALLVAAAAALVPQATALSENPWGRCETYNASGWCANGKAGTQVWIHDGFTQEQQEASLAIVTDFFSRISTVGSANCQTQWMRMYCDQYFPPCTTVNDASDNPVQVPQRQCQSQCTLLQESCADGFAVLTAAGLSFLNPHSSCADTINTTSRIYAYYYPDYLDQWTDRPIFQAAETETLTTPSNGNVQVPCATIPEGDFKCSRRRCVLPYLEVSRATIGDDHSTCQDYSTSMSSCVDCTSSCELPCPLQVWSDQEWNVQWILRWLPGVFSIPLNAVTFGVEAQKLRNSKANRRVQANMYLLYCAMLGLLFAMFDSIPVMFAKFDMKCQGRPAHGTLTDDWTPYCAIGRFSIHILHMLLGSVGVVLHQLYFKLSAASKMRQGYKQSRVSKILSHMWIFGLPVAMIIAHAAQPISDGMTSVIADDGMSMTKTDMKLGNFLRYGFSCGPRFEDQGTEWALIMVPSIVYGVFLIVVSTALVRVVHGMSRSSSAGSRGAKSAKRSNLNLAKKMLRFAVVCVGLVVLNLGAVIPFLSLALDAANEMELWNGCAVSGIIRETCPPGQLGYIGCNYTNVEYDNLAATEARCGSSSDFAPSPVNMMLVHLSYSAPALAFGVLFGFSSFRQLIKKGAAKVGAATSMASTSHASVAK</sequence>
<dbReference type="Gene3D" id="1.20.1070.10">
    <property type="entry name" value="Rhodopsin 7-helix transmembrane proteins"/>
    <property type="match status" value="1"/>
</dbReference>
<keyword evidence="1" id="KW-1015">Disulfide bond</keyword>
<protein>
    <recommendedName>
        <fullName evidence="4">FZ domain-containing protein</fullName>
    </recommendedName>
</protein>
<dbReference type="Gene3D" id="1.10.2000.10">
    <property type="entry name" value="Frizzled cysteine-rich domain"/>
    <property type="match status" value="1"/>
</dbReference>
<dbReference type="InterPro" id="IPR050949">
    <property type="entry name" value="GPCR_Fz/Smo-like"/>
</dbReference>
<evidence type="ECO:0000259" key="4">
    <source>
        <dbReference type="PROSITE" id="PS50038"/>
    </source>
</evidence>
<dbReference type="PANTHER" id="PTHR31787:SF3">
    <property type="entry name" value="FRIZZLED AND SMOOTHENED-LIKE PROTEIN H"/>
    <property type="match status" value="1"/>
</dbReference>
<feature type="transmembrane region" description="Helical" evidence="3">
    <location>
        <begin position="460"/>
        <end position="479"/>
    </location>
</feature>
<dbReference type="PANTHER" id="PTHR31787">
    <property type="entry name" value="G-PROTEIN-COUPLED RECEPTOR GPCR FAMILY PROTEIN"/>
    <property type="match status" value="1"/>
</dbReference>
<organism evidence="5 6">
    <name type="scientific">Durusdinium trenchii</name>
    <dbReference type="NCBI Taxonomy" id="1381693"/>
    <lineage>
        <taxon>Eukaryota</taxon>
        <taxon>Sar</taxon>
        <taxon>Alveolata</taxon>
        <taxon>Dinophyceae</taxon>
        <taxon>Suessiales</taxon>
        <taxon>Symbiodiniaceae</taxon>
        <taxon>Durusdinium</taxon>
    </lineage>
</organism>
<keyword evidence="3" id="KW-1133">Transmembrane helix</keyword>
<name>A0ABP0RGR3_9DINO</name>
<feature type="region of interest" description="Disordered" evidence="2">
    <location>
        <begin position="32"/>
        <end position="53"/>
    </location>
</feature>
<feature type="domain" description="FZ" evidence="4">
    <location>
        <begin position="91"/>
        <end position="193"/>
    </location>
</feature>
<feature type="transmembrane region" description="Helical" evidence="3">
    <location>
        <begin position="667"/>
        <end position="686"/>
    </location>
</feature>
<evidence type="ECO:0000256" key="1">
    <source>
        <dbReference type="ARBA" id="ARBA00023157"/>
    </source>
</evidence>
<proteinExistence type="predicted"/>
<dbReference type="InterPro" id="IPR036790">
    <property type="entry name" value="Frizzled_dom_sf"/>
</dbReference>
<dbReference type="Proteomes" id="UP001642464">
    <property type="component" value="Unassembled WGS sequence"/>
</dbReference>
<feature type="transmembrane region" description="Helical" evidence="3">
    <location>
        <begin position="410"/>
        <end position="439"/>
    </location>
</feature>
<evidence type="ECO:0000313" key="5">
    <source>
        <dbReference type="EMBL" id="CAK9099792.1"/>
    </source>
</evidence>
<dbReference type="SUPFAM" id="SSF63501">
    <property type="entry name" value="Frizzled cysteine-rich domain"/>
    <property type="match status" value="1"/>
</dbReference>